<reference evidence="1" key="1">
    <citation type="submission" date="2020-10" db="EMBL/GenBank/DDBJ databases">
        <authorList>
            <person name="Lu T."/>
            <person name="Wang Q."/>
            <person name="Han X."/>
        </authorList>
    </citation>
    <scope>NUCLEOTIDE SEQUENCE</scope>
    <source>
        <strain evidence="1">WQ 117</strain>
    </source>
</reference>
<protein>
    <submittedName>
        <fullName evidence="1">Uncharacterized protein</fullName>
    </submittedName>
</protein>
<comment type="caution">
    <text evidence="1">The sequence shown here is derived from an EMBL/GenBank/DDBJ whole genome shotgun (WGS) entry which is preliminary data.</text>
</comment>
<proteinExistence type="predicted"/>
<dbReference type="EMBL" id="JADGIK010000005">
    <property type="protein sequence ID" value="MBF0597487.1"/>
    <property type="molecule type" value="Genomic_DNA"/>
</dbReference>
<dbReference type="AlphaFoldDB" id="A0A8J7FN46"/>
<dbReference type="Proteomes" id="UP000608754">
    <property type="component" value="Unassembled WGS sequence"/>
</dbReference>
<sequence length="310" mass="36167">MGKKTRPYFLKRNKFFPHYVINSKKRNINDLLYEKIIEGNPLMVARFGSVESRSIVNYLTKIEIKNDFIGILKFLTGEIGINWKNSKNYLDQLCLNAGFFPNNEELLTRFINLYLHSSKDLDILGVWNELEEYIPTIPENVNLCNIRELEPWFFSNPWTKALEGKKVLIIHPFENTIKLQYKNRQNIYLDLDVLPDFELLTIKAVQSIADEKSEFNNWFDALEDMKIKIDNLDFDVAILGCGAYGFPLASYIKNIGKQAIHLGGVTQLLFGIKGKRWEDWEHYTSLRGKGWVYASEKPKGFNKIENGCYW</sequence>
<accession>A0A8J7FN46</accession>
<keyword evidence="2" id="KW-1185">Reference proteome</keyword>
<gene>
    <name evidence="1" type="ORF">IM532_08495</name>
</gene>
<evidence type="ECO:0000313" key="2">
    <source>
        <dbReference type="Proteomes" id="UP000608754"/>
    </source>
</evidence>
<organism evidence="1 2">
    <name type="scientific">Faecalibacter rhinopitheci</name>
    <dbReference type="NCBI Taxonomy" id="2779678"/>
    <lineage>
        <taxon>Bacteria</taxon>
        <taxon>Pseudomonadati</taxon>
        <taxon>Bacteroidota</taxon>
        <taxon>Flavobacteriia</taxon>
        <taxon>Flavobacteriales</taxon>
        <taxon>Weeksellaceae</taxon>
        <taxon>Faecalibacter</taxon>
    </lineage>
</organism>
<name>A0A8J7FN46_9FLAO</name>
<dbReference type="RefSeq" id="WP_194183030.1">
    <property type="nucleotide sequence ID" value="NZ_JADGIK010000005.1"/>
</dbReference>
<evidence type="ECO:0000313" key="1">
    <source>
        <dbReference type="EMBL" id="MBF0597487.1"/>
    </source>
</evidence>